<dbReference type="VEuPathDB" id="FungiDB:MMYC01_202393"/>
<dbReference type="OrthoDB" id="4735138at2759"/>
<dbReference type="SUPFAM" id="SSF55729">
    <property type="entry name" value="Acyl-CoA N-acyltransferases (Nat)"/>
    <property type="match status" value="1"/>
</dbReference>
<gene>
    <name evidence="2" type="ORF">MMYC01_202393</name>
    <name evidence="1" type="ORF">MMYC01_209040</name>
</gene>
<dbReference type="EMBL" id="LCTW02000072">
    <property type="protein sequence ID" value="KXX79961.1"/>
    <property type="molecule type" value="Genomic_DNA"/>
</dbReference>
<proteinExistence type="predicted"/>
<reference evidence="3" key="1">
    <citation type="submission" date="2015-06" db="EMBL/GenBank/DDBJ databases">
        <authorList>
            <person name="van de Sande W.W.J."/>
        </authorList>
    </citation>
    <scope>NUCLEOTIDE SEQUENCE [LARGE SCALE GENOMIC DNA]</scope>
    <source>
        <strain evidence="3">mm55</strain>
    </source>
</reference>
<keyword evidence="3" id="KW-1185">Reference proteome</keyword>
<protein>
    <recommendedName>
        <fullName evidence="4">N-acetyltransferase domain-containing protein</fullName>
    </recommendedName>
</protein>
<dbReference type="VEuPathDB" id="FungiDB:MMYC01_209040"/>
<comment type="caution">
    <text evidence="1">The sequence shown here is derived from an EMBL/GenBank/DDBJ whole genome shotgun (WGS) entry which is preliminary data.</text>
</comment>
<dbReference type="Proteomes" id="UP000078237">
    <property type="component" value="Unassembled WGS sequence"/>
</dbReference>
<dbReference type="InterPro" id="IPR016181">
    <property type="entry name" value="Acyl_CoA_acyltransferase"/>
</dbReference>
<evidence type="ECO:0008006" key="4">
    <source>
        <dbReference type="Google" id="ProtNLM"/>
    </source>
</evidence>
<dbReference type="EMBL" id="LCTW02000312">
    <property type="protein sequence ID" value="KXX74884.1"/>
    <property type="molecule type" value="Genomic_DNA"/>
</dbReference>
<organism evidence="1 3">
    <name type="scientific">Madurella mycetomatis</name>
    <dbReference type="NCBI Taxonomy" id="100816"/>
    <lineage>
        <taxon>Eukaryota</taxon>
        <taxon>Fungi</taxon>
        <taxon>Dikarya</taxon>
        <taxon>Ascomycota</taxon>
        <taxon>Pezizomycotina</taxon>
        <taxon>Sordariomycetes</taxon>
        <taxon>Sordariomycetidae</taxon>
        <taxon>Sordariales</taxon>
        <taxon>Sordariales incertae sedis</taxon>
        <taxon>Madurella</taxon>
    </lineage>
</organism>
<evidence type="ECO:0000313" key="1">
    <source>
        <dbReference type="EMBL" id="KXX74884.1"/>
    </source>
</evidence>
<reference evidence="1 3" key="3">
    <citation type="submission" date="2016-01" db="EMBL/GenBank/DDBJ databases">
        <title>Madurella mycetomatis genome sequencing.</title>
        <authorList>
            <person name="Van De Sande W."/>
        </authorList>
    </citation>
    <scope>NUCLEOTIDE SEQUENCE [LARGE SCALE GENOMIC DNA]</scope>
    <source>
        <strain evidence="3">mm55</strain>
        <strain evidence="1">Mm55</strain>
    </source>
</reference>
<sequence length="249" mass="27629">MLPETLPISAADHDEVLRAVYDSDQAMYPVALPYERLQSWVTVCPELSVRFRNTAVDTAWKACGLIIVLPLRRVYWEKLLDGRLKEADIQAESMFPGWYLRGGDGSGSGLEEVEVGLHVYHIERDFTAEWESPRAAPADPGCRKKGFAEFALEEVVRRAKGWPGWRIVGMSALTATPAGKRTFEKLGFTPTGYRELFITENAPGTNAVEGKAQVEMICLYPDDGGEAATIADGRKVISKSEMTVKFIQV</sequence>
<dbReference type="AlphaFoldDB" id="A0A175VVW0"/>
<name>A0A175VVW0_9PEZI</name>
<accession>A0A175VVW0</accession>
<reference evidence="1" key="2">
    <citation type="submission" date="2015-06" db="EMBL/GenBank/DDBJ databases">
        <authorList>
            <person name="Hoefler B.C."/>
            <person name="Straight P.D."/>
        </authorList>
    </citation>
    <scope>NUCLEOTIDE SEQUENCE [LARGE SCALE GENOMIC DNA]</scope>
    <source>
        <strain evidence="1">Mm55</strain>
    </source>
</reference>
<evidence type="ECO:0000313" key="3">
    <source>
        <dbReference type="Proteomes" id="UP000078237"/>
    </source>
</evidence>
<evidence type="ECO:0000313" key="2">
    <source>
        <dbReference type="EMBL" id="KXX79961.1"/>
    </source>
</evidence>
<dbReference type="Gene3D" id="3.40.630.30">
    <property type="match status" value="1"/>
</dbReference>